<accession>A0A656Z5K4</accession>
<dbReference type="EMBL" id="LUAY01001847">
    <property type="protein sequence ID" value="KYB45950.1"/>
    <property type="molecule type" value="Genomic_DNA"/>
</dbReference>
<comment type="caution">
    <text evidence="1">The sequence shown here is derived from an EMBL/GenBank/DDBJ whole genome shotgun (WGS) entry which is preliminary data.</text>
</comment>
<dbReference type="AlphaFoldDB" id="A0A656Z5K4"/>
<evidence type="ECO:0000313" key="1">
    <source>
        <dbReference type="EMBL" id="KYB45950.1"/>
    </source>
</evidence>
<proteinExistence type="predicted"/>
<gene>
    <name evidence="1" type="ORF">AB664_29660</name>
</gene>
<sequence>MTLSFDPKTLELPVYHFIGGERLDATGGLEIHRPSDGNLYTSCPIADEMLVDRPSKAPRKP</sequence>
<protein>
    <submittedName>
        <fullName evidence="1">Uncharacterized protein</fullName>
    </submittedName>
</protein>
<name>A0A656Z5K4_BRUAN</name>
<reference evidence="1" key="1">
    <citation type="submission" date="2016-02" db="EMBL/GenBank/DDBJ databases">
        <title>Genomic sequences of Ochrobactrum anthropi.</title>
        <authorList>
            <person name="Chudasama K.S."/>
            <person name="Thaker V.S."/>
        </authorList>
    </citation>
    <scope>NUCLEOTIDE SEQUENCE [LARGE SCALE GENOMIC DNA]</scope>
    <source>
        <strain evidence="1">SUBG007</strain>
    </source>
</reference>
<organism evidence="1">
    <name type="scientific">Brucella anthropi</name>
    <name type="common">Ochrobactrum anthropi</name>
    <dbReference type="NCBI Taxonomy" id="529"/>
    <lineage>
        <taxon>Bacteria</taxon>
        <taxon>Pseudomonadati</taxon>
        <taxon>Pseudomonadota</taxon>
        <taxon>Alphaproteobacteria</taxon>
        <taxon>Hyphomicrobiales</taxon>
        <taxon>Brucellaceae</taxon>
        <taxon>Brucella/Ochrobactrum group</taxon>
        <taxon>Brucella</taxon>
    </lineage>
</organism>